<dbReference type="EMBL" id="JACRYL010000020">
    <property type="protein sequence ID" value="MBC6112442.1"/>
    <property type="molecule type" value="Genomic_DNA"/>
</dbReference>
<proteinExistence type="predicted"/>
<evidence type="ECO:0000313" key="2">
    <source>
        <dbReference type="Proteomes" id="UP000652755"/>
    </source>
</evidence>
<organism evidence="1 2">
    <name type="scientific">Pedobacter fastidiosus</name>
    <dbReference type="NCBI Taxonomy" id="2765361"/>
    <lineage>
        <taxon>Bacteria</taxon>
        <taxon>Pseudomonadati</taxon>
        <taxon>Bacteroidota</taxon>
        <taxon>Sphingobacteriia</taxon>
        <taxon>Sphingobacteriales</taxon>
        <taxon>Sphingobacteriaceae</taxon>
        <taxon>Pedobacter</taxon>
    </lineage>
</organism>
<accession>A0ABR7KWJ2</accession>
<reference evidence="1 2" key="1">
    <citation type="submission" date="2020-08" db="EMBL/GenBank/DDBJ databases">
        <authorList>
            <person name="Sun Q."/>
            <person name="Inoue M."/>
        </authorList>
    </citation>
    <scope>NUCLEOTIDE SEQUENCE [LARGE SCALE GENOMIC DNA]</scope>
    <source>
        <strain evidence="1 2">CCM 8938</strain>
    </source>
</reference>
<dbReference type="Proteomes" id="UP000652755">
    <property type="component" value="Unassembled WGS sequence"/>
</dbReference>
<protein>
    <submittedName>
        <fullName evidence="1">(Fe-S)-binding protein</fullName>
    </submittedName>
</protein>
<evidence type="ECO:0000313" key="1">
    <source>
        <dbReference type="EMBL" id="MBC6112442.1"/>
    </source>
</evidence>
<gene>
    <name evidence="1" type="ORF">H7U22_18620</name>
</gene>
<sequence length="31" mass="3400">TMLSDGIKLKDKEKEVKVLDIAEITARANGL</sequence>
<keyword evidence="2" id="KW-1185">Reference proteome</keyword>
<feature type="non-terminal residue" evidence="1">
    <location>
        <position position="1"/>
    </location>
</feature>
<comment type="caution">
    <text evidence="1">The sequence shown here is derived from an EMBL/GenBank/DDBJ whole genome shotgun (WGS) entry which is preliminary data.</text>
</comment>
<name>A0ABR7KWJ2_9SPHI</name>